<protein>
    <recommendedName>
        <fullName evidence="3">Secreted protein</fullName>
    </recommendedName>
</protein>
<proteinExistence type="predicted"/>
<comment type="caution">
    <text evidence="1">The sequence shown here is derived from an EMBL/GenBank/DDBJ whole genome shotgun (WGS) entry which is preliminary data.</text>
</comment>
<sequence>MMPLSKSCSTNWALARLGRVVKSKPILACIAISMCSCWAGCTISNWAQAFRWSRILAKPGLISIANLWIRSWAHFTIFNCTCSSAMSRH</sequence>
<reference evidence="1" key="1">
    <citation type="submission" date="2021-09" db="EMBL/GenBank/DDBJ databases">
        <authorList>
            <consortium name="AG Swart"/>
            <person name="Singh M."/>
            <person name="Singh A."/>
            <person name="Seah K."/>
            <person name="Emmerich C."/>
        </authorList>
    </citation>
    <scope>NUCLEOTIDE SEQUENCE</scope>
    <source>
        <strain evidence="1">ATCC30299</strain>
    </source>
</reference>
<dbReference type="AlphaFoldDB" id="A0AAU9J161"/>
<evidence type="ECO:0000313" key="2">
    <source>
        <dbReference type="Proteomes" id="UP001162131"/>
    </source>
</evidence>
<evidence type="ECO:0008006" key="3">
    <source>
        <dbReference type="Google" id="ProtNLM"/>
    </source>
</evidence>
<dbReference type="EMBL" id="CAJZBQ010000025">
    <property type="protein sequence ID" value="CAG9320585.1"/>
    <property type="molecule type" value="Genomic_DNA"/>
</dbReference>
<accession>A0AAU9J161</accession>
<name>A0AAU9J161_9CILI</name>
<gene>
    <name evidence="1" type="ORF">BSTOLATCC_MIC26499</name>
</gene>
<keyword evidence="2" id="KW-1185">Reference proteome</keyword>
<dbReference type="Proteomes" id="UP001162131">
    <property type="component" value="Unassembled WGS sequence"/>
</dbReference>
<organism evidence="1 2">
    <name type="scientific">Blepharisma stoltei</name>
    <dbReference type="NCBI Taxonomy" id="1481888"/>
    <lineage>
        <taxon>Eukaryota</taxon>
        <taxon>Sar</taxon>
        <taxon>Alveolata</taxon>
        <taxon>Ciliophora</taxon>
        <taxon>Postciliodesmatophora</taxon>
        <taxon>Heterotrichea</taxon>
        <taxon>Heterotrichida</taxon>
        <taxon>Blepharismidae</taxon>
        <taxon>Blepharisma</taxon>
    </lineage>
</organism>
<evidence type="ECO:0000313" key="1">
    <source>
        <dbReference type="EMBL" id="CAG9320585.1"/>
    </source>
</evidence>